<evidence type="ECO:0000256" key="1">
    <source>
        <dbReference type="ARBA" id="ARBA00004141"/>
    </source>
</evidence>
<feature type="compositionally biased region" description="Basic residues" evidence="7">
    <location>
        <begin position="496"/>
        <end position="509"/>
    </location>
</feature>
<dbReference type="OrthoDB" id="409136at2759"/>
<dbReference type="AlphaFoldDB" id="U1GGZ5"/>
<keyword evidence="10" id="KW-1185">Reference proteome</keyword>
<dbReference type="GO" id="GO:0006882">
    <property type="term" value="P:intracellular zinc ion homeostasis"/>
    <property type="evidence" value="ECO:0007669"/>
    <property type="project" value="TreeGrafter"/>
</dbReference>
<evidence type="ECO:0000256" key="5">
    <source>
        <dbReference type="ARBA" id="ARBA00023136"/>
    </source>
</evidence>
<feature type="compositionally biased region" description="Polar residues" evidence="7">
    <location>
        <begin position="284"/>
        <end position="299"/>
    </location>
</feature>
<dbReference type="HOGENOM" id="CLU_535308_0_0_1"/>
<name>U1GGZ5_ENDPU</name>
<feature type="transmembrane region" description="Helical" evidence="8">
    <location>
        <begin position="85"/>
        <end position="106"/>
    </location>
</feature>
<feature type="region of interest" description="Disordered" evidence="7">
    <location>
        <begin position="464"/>
        <end position="509"/>
    </location>
</feature>
<feature type="transmembrane region" description="Helical" evidence="8">
    <location>
        <begin position="118"/>
        <end position="137"/>
    </location>
</feature>
<keyword evidence="4 8" id="KW-1133">Transmembrane helix</keyword>
<evidence type="ECO:0000256" key="3">
    <source>
        <dbReference type="ARBA" id="ARBA00022692"/>
    </source>
</evidence>
<dbReference type="RefSeq" id="XP_007785782.1">
    <property type="nucleotide sequence ID" value="XM_007787592.1"/>
</dbReference>
<organism evidence="9 10">
    <name type="scientific">Endocarpon pusillum (strain Z07020 / HMAS-L-300199)</name>
    <name type="common">Lichen-forming fungus</name>
    <dbReference type="NCBI Taxonomy" id="1263415"/>
    <lineage>
        <taxon>Eukaryota</taxon>
        <taxon>Fungi</taxon>
        <taxon>Dikarya</taxon>
        <taxon>Ascomycota</taxon>
        <taxon>Pezizomycotina</taxon>
        <taxon>Eurotiomycetes</taxon>
        <taxon>Chaetothyriomycetidae</taxon>
        <taxon>Verrucariales</taxon>
        <taxon>Verrucariaceae</taxon>
        <taxon>Endocarpon</taxon>
    </lineage>
</organism>
<keyword evidence="6" id="KW-0479">Metal-binding</keyword>
<evidence type="ECO:0000256" key="8">
    <source>
        <dbReference type="SAM" id="Phobius"/>
    </source>
</evidence>
<evidence type="ECO:0000313" key="10">
    <source>
        <dbReference type="Proteomes" id="UP000019373"/>
    </source>
</evidence>
<gene>
    <name evidence="9" type="ORF">EPUS_02669</name>
</gene>
<feature type="transmembrane region" description="Helical" evidence="8">
    <location>
        <begin position="157"/>
        <end position="176"/>
    </location>
</feature>
<dbReference type="PANTHER" id="PTHR20855">
    <property type="entry name" value="ADIPOR/PROGESTIN RECEPTOR-RELATED"/>
    <property type="match status" value="1"/>
</dbReference>
<keyword evidence="6" id="KW-0862">Zinc</keyword>
<dbReference type="PANTHER" id="PTHR20855:SF52">
    <property type="entry name" value="ADIPONECTIN RECEPTOR PROTEIN"/>
    <property type="match status" value="1"/>
</dbReference>
<accession>U1GGZ5</accession>
<dbReference type="Pfam" id="PF03006">
    <property type="entry name" value="HlyIII"/>
    <property type="match status" value="1"/>
</dbReference>
<dbReference type="GeneID" id="19237721"/>
<protein>
    <submittedName>
        <fullName evidence="9">Uncharacterized protein</fullName>
    </submittedName>
</protein>
<keyword evidence="3 8" id="KW-0812">Transmembrane</keyword>
<evidence type="ECO:0000256" key="4">
    <source>
        <dbReference type="ARBA" id="ARBA00022989"/>
    </source>
</evidence>
<sequence>MDKKKAITARLAAQRLLDATTDAAKTLQKAGREIECAALLLWEEIPAWQQDGNQFMETGYRPPADGSYRKCLKSWTYIHNETGNIFFHLIGSLLFFTLPIGVYKELAPRYATADRADVFVFATFFSGVAICFALSTLLHTVMNHSEEGANFGVQLDYLRILLLIVNCSFGGMRGWWRTSGGFEWGFAITLRPGFRSPHLKSDRVLENRHSGAELVFQVSLRLEVEYETPLNTWARQDDRPHLIARLARAAHELPSGGAINKYDSMYPRSIGQRTSIAVHARSDVPSTTASDNIPQLTRGDSSASSISSADTDLASALDGMRILESVDGVLQVPDTSRPHADLICPWQILDCEETFNDIRVWKTHVFAHFRGHQCPETATCFLCERVFDQSPRDDSARAWNEMLSHMATEHFRGMGQRLATIRIDFNLMRWMYNRRIITPVQFRATQLLPRPTVLAESTGEVVNMPEAPMAPSPASPSSSPPVEQSDVYTVQASPRRERRPRSRARTGMN</sequence>
<dbReference type="GO" id="GO:0046872">
    <property type="term" value="F:metal ion binding"/>
    <property type="evidence" value="ECO:0007669"/>
    <property type="project" value="UniProtKB-KW"/>
</dbReference>
<dbReference type="GO" id="GO:0038023">
    <property type="term" value="F:signaling receptor activity"/>
    <property type="evidence" value="ECO:0007669"/>
    <property type="project" value="TreeGrafter"/>
</dbReference>
<dbReference type="Proteomes" id="UP000019373">
    <property type="component" value="Unassembled WGS sequence"/>
</dbReference>
<dbReference type="eggNOG" id="KOG0748">
    <property type="taxonomic scope" value="Eukaryota"/>
</dbReference>
<proteinExistence type="inferred from homology"/>
<evidence type="ECO:0000256" key="7">
    <source>
        <dbReference type="SAM" id="MobiDB-lite"/>
    </source>
</evidence>
<evidence type="ECO:0000256" key="2">
    <source>
        <dbReference type="ARBA" id="ARBA00007018"/>
    </source>
</evidence>
<dbReference type="EMBL" id="KE720681">
    <property type="protein sequence ID" value="ERF76957.1"/>
    <property type="molecule type" value="Genomic_DNA"/>
</dbReference>
<evidence type="ECO:0000313" key="9">
    <source>
        <dbReference type="EMBL" id="ERF76957.1"/>
    </source>
</evidence>
<comment type="subcellular location">
    <subcellularLocation>
        <location evidence="1">Membrane</location>
        <topology evidence="1">Multi-pass membrane protein</topology>
    </subcellularLocation>
</comment>
<reference evidence="10" key="1">
    <citation type="journal article" date="2014" name="BMC Genomics">
        <title>Genome characteristics reveal the impact of lichenization on lichen-forming fungus Endocarpon pusillum Hedwig (Verrucariales, Ascomycota).</title>
        <authorList>
            <person name="Wang Y.-Y."/>
            <person name="Liu B."/>
            <person name="Zhang X.-Y."/>
            <person name="Zhou Q.-M."/>
            <person name="Zhang T."/>
            <person name="Li H."/>
            <person name="Yu Y.-F."/>
            <person name="Zhang X.-L."/>
            <person name="Hao X.-Y."/>
            <person name="Wang M."/>
            <person name="Wang L."/>
            <person name="Wei J.-C."/>
        </authorList>
    </citation>
    <scope>NUCLEOTIDE SEQUENCE [LARGE SCALE GENOMIC DNA]</scope>
    <source>
        <strain evidence="10">Z07020 / HMAS-L-300199</strain>
    </source>
</reference>
<keyword evidence="5 8" id="KW-0472">Membrane</keyword>
<feature type="region of interest" description="Disordered" evidence="7">
    <location>
        <begin position="282"/>
        <end position="307"/>
    </location>
</feature>
<dbReference type="GO" id="GO:0016020">
    <property type="term" value="C:membrane"/>
    <property type="evidence" value="ECO:0007669"/>
    <property type="project" value="UniProtKB-SubCell"/>
</dbReference>
<evidence type="ECO:0000256" key="6">
    <source>
        <dbReference type="PIRSR" id="PIRSR604254-1"/>
    </source>
</evidence>
<feature type="binding site" evidence="6">
    <location>
        <position position="139"/>
    </location>
    <ligand>
        <name>Zn(2+)</name>
        <dbReference type="ChEBI" id="CHEBI:29105"/>
    </ligand>
</feature>
<dbReference type="InterPro" id="IPR004254">
    <property type="entry name" value="AdipoR/HlyIII-related"/>
</dbReference>
<comment type="similarity">
    <text evidence="2">Belongs to the ADIPOR family.</text>
</comment>